<comment type="subcellular location">
    <subcellularLocation>
        <location evidence="8">Cytoplasm</location>
    </subcellularLocation>
</comment>
<evidence type="ECO:0000256" key="4">
    <source>
        <dbReference type="ARBA" id="ARBA00022806"/>
    </source>
</evidence>
<feature type="domain" description="Helicase C-terminal" evidence="12">
    <location>
        <begin position="235"/>
        <end position="382"/>
    </location>
</feature>
<dbReference type="InterPro" id="IPR028618">
    <property type="entry name" value="DEAD_helicase_DeaD"/>
</dbReference>
<comment type="catalytic activity">
    <reaction evidence="8">
        <text>ATP + H2O = ADP + phosphate + H(+)</text>
        <dbReference type="Rhea" id="RHEA:13065"/>
        <dbReference type="ChEBI" id="CHEBI:15377"/>
        <dbReference type="ChEBI" id="CHEBI:15378"/>
        <dbReference type="ChEBI" id="CHEBI:30616"/>
        <dbReference type="ChEBI" id="CHEBI:43474"/>
        <dbReference type="ChEBI" id="CHEBI:456216"/>
        <dbReference type="EC" id="3.6.4.13"/>
    </reaction>
</comment>
<dbReference type="EC" id="3.6.4.13" evidence="8"/>
<dbReference type="CDD" id="cd00268">
    <property type="entry name" value="DEADc"/>
    <property type="match status" value="1"/>
</dbReference>
<dbReference type="SMART" id="SM00490">
    <property type="entry name" value="HELICc"/>
    <property type="match status" value="1"/>
</dbReference>
<dbReference type="InterPro" id="IPR044742">
    <property type="entry name" value="DEAD/DEAH_RhlB"/>
</dbReference>
<feature type="compositionally biased region" description="Low complexity" evidence="10">
    <location>
        <begin position="605"/>
        <end position="618"/>
    </location>
</feature>
<protein>
    <recommendedName>
        <fullName evidence="8">ATP-dependent RNA helicase DeaD</fullName>
        <ecNumber evidence="8">3.6.4.13</ecNumber>
    </recommendedName>
    <alternativeName>
        <fullName evidence="8">Cold-shock DEAD box protein A</fullName>
    </alternativeName>
</protein>
<accession>A0ABT0SG84</accession>
<dbReference type="EMBL" id="JAIKTS010000001">
    <property type="protein sequence ID" value="MCL7714327.1"/>
    <property type="molecule type" value="Genomic_DNA"/>
</dbReference>
<dbReference type="Pfam" id="PF03880">
    <property type="entry name" value="DbpA"/>
    <property type="match status" value="1"/>
</dbReference>
<dbReference type="PROSITE" id="PS51195">
    <property type="entry name" value="Q_MOTIF"/>
    <property type="match status" value="1"/>
</dbReference>
<dbReference type="InterPro" id="IPR005580">
    <property type="entry name" value="DbpA/CsdA_RNA-bd_dom"/>
</dbReference>
<dbReference type="CDD" id="cd12499">
    <property type="entry name" value="RRM_EcCsdA_like"/>
    <property type="match status" value="1"/>
</dbReference>
<dbReference type="HAMAP" id="MF_00964">
    <property type="entry name" value="DEAD_helicase_DeaD"/>
    <property type="match status" value="1"/>
</dbReference>
<keyword evidence="1 8" id="KW-0963">Cytoplasm</keyword>
<dbReference type="InterPro" id="IPR027417">
    <property type="entry name" value="P-loop_NTPase"/>
</dbReference>
<dbReference type="InterPro" id="IPR014001">
    <property type="entry name" value="Helicase_ATP-bd"/>
</dbReference>
<dbReference type="PROSITE" id="PS51192">
    <property type="entry name" value="HELICASE_ATP_BIND_1"/>
    <property type="match status" value="1"/>
</dbReference>
<keyword evidence="2 8" id="KW-0547">Nucleotide-binding</keyword>
<evidence type="ECO:0000256" key="7">
    <source>
        <dbReference type="ARBA" id="ARBA00023016"/>
    </source>
</evidence>
<feature type="region of interest" description="Disordered" evidence="10">
    <location>
        <begin position="594"/>
        <end position="642"/>
    </location>
</feature>
<dbReference type="PANTHER" id="PTHR47963:SF8">
    <property type="entry name" value="ATP-DEPENDENT RNA HELICASE DEAD"/>
    <property type="match status" value="1"/>
</dbReference>
<dbReference type="InterPro" id="IPR000629">
    <property type="entry name" value="RNA-helicase_DEAD-box_CS"/>
</dbReference>
<sequence length="642" mass="70843">MSQESPAPLLFADLGLSEAVMSAVATIGYETPSPIQAATIPAMLEGRDVLGQAQTGTGKTGAFALPVLSNIDLSAGKPQVLVLAPTRELAIQVAEAFQSYSVAMPGFRVLPVYGGQPYGQQLSALRRGVHVVVGTPGRVIDHLDRGTLDLSELKTLVLDEADEMLRMGFIDDVEAVLKKLPESRQVALFSATMPVQIRRIAQTYLRDPVEVTIAAKTTTSANIRQRYWWVSGMHKLDALTRILEVETFDAMIVFARTKAATEELAEKLQARGLAAAAINGDMQQAQRERTIGQLKEGKLDILVATDVAARGLDVERISHVLNYDIPYDTESYVHRIGRTGRAGRSGEAILFVTPREKGMLRQIERATRQPIEEMQLPTVDAVNDHRVAKFMERISQTLAGGDTDFYRDLVQRYEGEYNVPAVDVAAALAKLLQGDAPFLLAPPVRERREPRTERPERGARDGGFPRHREERGERPSRFEPRFERGPRQDDERGPRPPRGEGEYGERPRREVPPRGAPEFGMETYRIEVGHQHGVKPANIVGAIANEAGLESRYIGRIDIHEDHSVLDLPAQMPPETLQHLQKVWVSGQQLRMRRMEEGEGQAAAPFKPRFGKGPKPAGRPGGPRSGPGGRRGGFRPRGPRDA</sequence>
<gene>
    <name evidence="8" type="primary">deaD</name>
    <name evidence="8" type="synonym">csdA</name>
    <name evidence="14" type="ORF">K5L01_06645</name>
</gene>
<dbReference type="RefSeq" id="WP_250063059.1">
    <property type="nucleotide sequence ID" value="NZ_JAIKTS010000001.1"/>
</dbReference>
<keyword evidence="3 8" id="KW-0378">Hydrolase</keyword>
<evidence type="ECO:0000256" key="1">
    <source>
        <dbReference type="ARBA" id="ARBA00022490"/>
    </source>
</evidence>
<dbReference type="Pfam" id="PF00271">
    <property type="entry name" value="Helicase_C"/>
    <property type="match status" value="1"/>
</dbReference>
<feature type="short sequence motif" description="Q motif" evidence="9">
    <location>
        <begin position="9"/>
        <end position="37"/>
    </location>
</feature>
<dbReference type="CDD" id="cd18787">
    <property type="entry name" value="SF2_C_DEAD"/>
    <property type="match status" value="1"/>
</dbReference>
<dbReference type="InterPro" id="IPR001650">
    <property type="entry name" value="Helicase_C-like"/>
</dbReference>
<dbReference type="GO" id="GO:0004386">
    <property type="term" value="F:helicase activity"/>
    <property type="evidence" value="ECO:0007669"/>
    <property type="project" value="UniProtKB-KW"/>
</dbReference>
<keyword evidence="5 8" id="KW-0067">ATP-binding</keyword>
<dbReference type="InterPro" id="IPR014014">
    <property type="entry name" value="RNA_helicase_DEAD_Q_motif"/>
</dbReference>
<name>A0ABT0SG84_9GAMM</name>
<dbReference type="InterPro" id="IPR050547">
    <property type="entry name" value="DEAD_box_RNA_helicases"/>
</dbReference>
<reference evidence="14 15" key="1">
    <citation type="submission" date="2021-08" db="EMBL/GenBank/DDBJ databases">
        <title>Novel members of of the genus Stenotrophomonas from differernt environment.</title>
        <authorList>
            <person name="Deng Y."/>
        </authorList>
    </citation>
    <scope>NUCLEOTIDE SEQUENCE [LARGE SCALE GENOMIC DNA]</scope>
    <source>
        <strain evidence="14 15">CPCC 101365</strain>
    </source>
</reference>
<dbReference type="InterPro" id="IPR012677">
    <property type="entry name" value="Nucleotide-bd_a/b_plait_sf"/>
</dbReference>
<dbReference type="Gene3D" id="3.30.70.330">
    <property type="match status" value="1"/>
</dbReference>
<dbReference type="InterPro" id="IPR057325">
    <property type="entry name" value="DeaD_dimer"/>
</dbReference>
<feature type="domain" description="Helicase ATP-binding" evidence="11">
    <location>
        <begin position="40"/>
        <end position="211"/>
    </location>
</feature>
<dbReference type="PANTHER" id="PTHR47963">
    <property type="entry name" value="DEAD-BOX ATP-DEPENDENT RNA HELICASE 47, MITOCHONDRIAL"/>
    <property type="match status" value="1"/>
</dbReference>
<dbReference type="Gene3D" id="3.40.50.300">
    <property type="entry name" value="P-loop containing nucleotide triphosphate hydrolases"/>
    <property type="match status" value="2"/>
</dbReference>
<organism evidence="14 15">
    <name type="scientific">Stenotrophomonas mori</name>
    <dbReference type="NCBI Taxonomy" id="2871096"/>
    <lineage>
        <taxon>Bacteria</taxon>
        <taxon>Pseudomonadati</taxon>
        <taxon>Pseudomonadota</taxon>
        <taxon>Gammaproteobacteria</taxon>
        <taxon>Lysobacterales</taxon>
        <taxon>Lysobacteraceae</taxon>
        <taxon>Stenotrophomonas</taxon>
    </lineage>
</organism>
<keyword evidence="4 8" id="KW-0347">Helicase</keyword>
<dbReference type="Pfam" id="PF25399">
    <property type="entry name" value="DeaD_dimer"/>
    <property type="match status" value="1"/>
</dbReference>
<comment type="caution">
    <text evidence="14">The sequence shown here is derived from an EMBL/GenBank/DDBJ whole genome shotgun (WGS) entry which is preliminary data.</text>
</comment>
<evidence type="ECO:0000259" key="13">
    <source>
        <dbReference type="PROSITE" id="PS51195"/>
    </source>
</evidence>
<evidence type="ECO:0000256" key="10">
    <source>
        <dbReference type="SAM" id="MobiDB-lite"/>
    </source>
</evidence>
<feature type="compositionally biased region" description="Gly residues" evidence="10">
    <location>
        <begin position="619"/>
        <end position="631"/>
    </location>
</feature>
<evidence type="ECO:0000256" key="8">
    <source>
        <dbReference type="HAMAP-Rule" id="MF_00964"/>
    </source>
</evidence>
<dbReference type="Pfam" id="PF00270">
    <property type="entry name" value="DEAD"/>
    <property type="match status" value="1"/>
</dbReference>
<evidence type="ECO:0000313" key="14">
    <source>
        <dbReference type="EMBL" id="MCL7714327.1"/>
    </source>
</evidence>
<keyword evidence="15" id="KW-1185">Reference proteome</keyword>
<evidence type="ECO:0000256" key="2">
    <source>
        <dbReference type="ARBA" id="ARBA00022741"/>
    </source>
</evidence>
<comment type="similarity">
    <text evidence="8">Belongs to the DEAD box helicase family. DeaD/CsdA subfamily.</text>
</comment>
<proteinExistence type="inferred from homology"/>
<evidence type="ECO:0000313" key="15">
    <source>
        <dbReference type="Proteomes" id="UP001431235"/>
    </source>
</evidence>
<dbReference type="SUPFAM" id="SSF52540">
    <property type="entry name" value="P-loop containing nucleoside triphosphate hydrolases"/>
    <property type="match status" value="1"/>
</dbReference>
<evidence type="ECO:0000256" key="5">
    <source>
        <dbReference type="ARBA" id="ARBA00022840"/>
    </source>
</evidence>
<dbReference type="InterPro" id="IPR034415">
    <property type="entry name" value="CsdA_RRM"/>
</dbReference>
<feature type="compositionally biased region" description="Basic and acidic residues" evidence="10">
    <location>
        <begin position="444"/>
        <end position="512"/>
    </location>
</feature>
<feature type="region of interest" description="Disordered" evidence="10">
    <location>
        <begin position="442"/>
        <end position="517"/>
    </location>
</feature>
<dbReference type="PROSITE" id="PS00039">
    <property type="entry name" value="DEAD_ATP_HELICASE"/>
    <property type="match status" value="1"/>
</dbReference>
<evidence type="ECO:0000256" key="3">
    <source>
        <dbReference type="ARBA" id="ARBA00022801"/>
    </source>
</evidence>
<dbReference type="PROSITE" id="PS51194">
    <property type="entry name" value="HELICASE_CTER"/>
    <property type="match status" value="1"/>
</dbReference>
<evidence type="ECO:0000256" key="9">
    <source>
        <dbReference type="PROSITE-ProRule" id="PRU00552"/>
    </source>
</evidence>
<dbReference type="InterPro" id="IPR011545">
    <property type="entry name" value="DEAD/DEAH_box_helicase_dom"/>
</dbReference>
<evidence type="ECO:0000259" key="12">
    <source>
        <dbReference type="PROSITE" id="PS51194"/>
    </source>
</evidence>
<comment type="function">
    <text evidence="8">DEAD-box RNA helicase involved in various cellular processes at low temperature, including ribosome biogenesis, mRNA degradation and translation initiation.</text>
</comment>
<evidence type="ECO:0000259" key="11">
    <source>
        <dbReference type="PROSITE" id="PS51192"/>
    </source>
</evidence>
<feature type="domain" description="DEAD-box RNA helicase Q" evidence="13">
    <location>
        <begin position="9"/>
        <end position="37"/>
    </location>
</feature>
<evidence type="ECO:0000256" key="6">
    <source>
        <dbReference type="ARBA" id="ARBA00022884"/>
    </source>
</evidence>
<keyword evidence="6 8" id="KW-0694">RNA-binding</keyword>
<dbReference type="SMART" id="SM00487">
    <property type="entry name" value="DEXDc"/>
    <property type="match status" value="1"/>
</dbReference>
<keyword evidence="7 8" id="KW-0346">Stress response</keyword>
<dbReference type="Proteomes" id="UP001431235">
    <property type="component" value="Unassembled WGS sequence"/>
</dbReference>